<gene>
    <name evidence="1" type="ordered locus">Tph_c24130</name>
</gene>
<dbReference type="eggNOG" id="ENOG5033AWJ">
    <property type="taxonomic scope" value="Bacteria"/>
</dbReference>
<protein>
    <submittedName>
        <fullName evidence="1">Uncharacterized protein</fullName>
    </submittedName>
</protein>
<dbReference type="Proteomes" id="UP000000467">
    <property type="component" value="Chromosome"/>
</dbReference>
<sequence length="82" mass="9461">MPSTVRVSNRAWKALKEIAEQTGETMQGVLERAVEAYRRQWLLERANKAYAALRSDPEKWDEEVAERREWEAPLADGLEGSE</sequence>
<dbReference type="AlphaFoldDB" id="K4LKU6"/>
<name>K4LKU6_THEPS</name>
<evidence type="ECO:0000313" key="2">
    <source>
        <dbReference type="Proteomes" id="UP000000467"/>
    </source>
</evidence>
<dbReference type="HOGENOM" id="CLU_192037_0_0_9"/>
<accession>K4LKU6</accession>
<keyword evidence="2" id="KW-1185">Reference proteome</keyword>
<evidence type="ECO:0000313" key="1">
    <source>
        <dbReference type="EMBL" id="AFV12600.1"/>
    </source>
</evidence>
<reference evidence="1 2" key="1">
    <citation type="journal article" date="2012" name="BMC Genomics">
        <title>Genome-guided analysis of physiological and morphological traits of the fermentative acetate oxidizer Thermacetogenium phaeum.</title>
        <authorList>
            <person name="Oehler D."/>
            <person name="Poehlein A."/>
            <person name="Leimbach A."/>
            <person name="Muller N."/>
            <person name="Daniel R."/>
            <person name="Gottschalk G."/>
            <person name="Schink B."/>
        </authorList>
    </citation>
    <scope>NUCLEOTIDE SEQUENCE [LARGE SCALE GENOMIC DNA]</scope>
    <source>
        <strain evidence="2">ATCC BAA-254 / DSM 26808 / PB</strain>
    </source>
</reference>
<dbReference type="EMBL" id="CP003732">
    <property type="protein sequence ID" value="AFV12600.1"/>
    <property type="molecule type" value="Genomic_DNA"/>
</dbReference>
<proteinExistence type="predicted"/>
<dbReference type="RefSeq" id="WP_015051465.1">
    <property type="nucleotide sequence ID" value="NC_018870.1"/>
</dbReference>
<organism evidence="1 2">
    <name type="scientific">Thermacetogenium phaeum (strain ATCC BAA-254 / DSM 26808 / PB)</name>
    <dbReference type="NCBI Taxonomy" id="1089553"/>
    <lineage>
        <taxon>Bacteria</taxon>
        <taxon>Bacillati</taxon>
        <taxon>Bacillota</taxon>
        <taxon>Clostridia</taxon>
        <taxon>Thermoanaerobacterales</taxon>
        <taxon>Thermoanaerobacteraceae</taxon>
        <taxon>Thermacetogenium</taxon>
    </lineage>
</organism>
<dbReference type="KEGG" id="tpz:Tph_c24130"/>
<dbReference type="OrthoDB" id="289339at2"/>